<keyword evidence="4" id="KW-0479">Metal-binding</keyword>
<dbReference type="Gene3D" id="3.40.50.1970">
    <property type="match status" value="1"/>
</dbReference>
<sequence>MSQQLIFTDSPALELDRIAGDISSTGRIFILTDDHTASLALPRLAAESCVARQAAVITIPSGDVNKSLDSLARIWDGLVEGGATRRSLMINLGGGMVTDIGGFAASTFKRGIRFVNMPTTLLAAVDASVGGKTGINFHGLKNEIGVFSQADAVIISTVFFDTLPVEELLSGYGEMLKHGLLESLDAFRKLMAYDITARDMKALLPILEDNVGVKRRVVEEDPTEKGLRKALNLGHTPGHAFESWAMHRRQPIPHGYAVAFGVFVDMILSHMLYGFDSGVLQQYAVTLRNLYGTLPITCDDYDALIDYMRHDKKNVSGADINFSLLASPGHIRLDSIVPEEQIRQALDIFRDLVQ</sequence>
<evidence type="ECO:0000259" key="9">
    <source>
        <dbReference type="Pfam" id="PF01761"/>
    </source>
</evidence>
<evidence type="ECO:0000256" key="7">
    <source>
        <dbReference type="ARBA" id="ARBA00023239"/>
    </source>
</evidence>
<dbReference type="PANTHER" id="PTHR43622:SF7">
    <property type="entry name" value="3-DEHYDROQUINATE SYNTHASE, CHLOROPLASTIC"/>
    <property type="match status" value="1"/>
</dbReference>
<proteinExistence type="predicted"/>
<evidence type="ECO:0000256" key="5">
    <source>
        <dbReference type="ARBA" id="ARBA00023027"/>
    </source>
</evidence>
<dbReference type="PANTHER" id="PTHR43622">
    <property type="entry name" value="3-DEHYDROQUINATE SYNTHASE"/>
    <property type="match status" value="1"/>
</dbReference>
<comment type="cofactor">
    <cofactor evidence="2">
        <name>Co(2+)</name>
        <dbReference type="ChEBI" id="CHEBI:48828"/>
    </cofactor>
</comment>
<name>A0A921E7W9_9BACT</name>
<dbReference type="Proteomes" id="UP000711407">
    <property type="component" value="Unassembled WGS sequence"/>
</dbReference>
<dbReference type="GO" id="GO:0008652">
    <property type="term" value="P:amino acid biosynthetic process"/>
    <property type="evidence" value="ECO:0007669"/>
    <property type="project" value="UniProtKB-KW"/>
</dbReference>
<dbReference type="GO" id="GO:0046872">
    <property type="term" value="F:metal ion binding"/>
    <property type="evidence" value="ECO:0007669"/>
    <property type="project" value="UniProtKB-KW"/>
</dbReference>
<evidence type="ECO:0000313" key="11">
    <source>
        <dbReference type="EMBL" id="HJE39143.1"/>
    </source>
</evidence>
<keyword evidence="5" id="KW-0520">NAD</keyword>
<gene>
    <name evidence="11" type="ORF">K8V47_05235</name>
</gene>
<evidence type="ECO:0000256" key="6">
    <source>
        <dbReference type="ARBA" id="ARBA00023141"/>
    </source>
</evidence>
<dbReference type="InterPro" id="IPR056179">
    <property type="entry name" value="DHQS_C"/>
</dbReference>
<dbReference type="InterPro" id="IPR050071">
    <property type="entry name" value="Dehydroquinate_synthase"/>
</dbReference>
<evidence type="ECO:0000256" key="1">
    <source>
        <dbReference type="ARBA" id="ARBA00001911"/>
    </source>
</evidence>
<feature type="domain" description="3-dehydroquinate synthase N-terminal" evidence="9">
    <location>
        <begin position="57"/>
        <end position="168"/>
    </location>
</feature>
<dbReference type="GO" id="GO:0009073">
    <property type="term" value="P:aromatic amino acid family biosynthetic process"/>
    <property type="evidence" value="ECO:0007669"/>
    <property type="project" value="UniProtKB-KW"/>
</dbReference>
<keyword evidence="8" id="KW-0170">Cobalt</keyword>
<comment type="cofactor">
    <cofactor evidence="1">
        <name>NAD(+)</name>
        <dbReference type="ChEBI" id="CHEBI:57540"/>
    </cofactor>
</comment>
<protein>
    <submittedName>
        <fullName evidence="11">3-dehydroquinate synthase</fullName>
    </submittedName>
</protein>
<evidence type="ECO:0000259" key="10">
    <source>
        <dbReference type="Pfam" id="PF24621"/>
    </source>
</evidence>
<dbReference type="Pfam" id="PF24621">
    <property type="entry name" value="DHQS_C"/>
    <property type="match status" value="1"/>
</dbReference>
<reference evidence="11" key="2">
    <citation type="submission" date="2021-09" db="EMBL/GenBank/DDBJ databases">
        <authorList>
            <person name="Gilroy R."/>
        </authorList>
    </citation>
    <scope>NUCLEOTIDE SEQUENCE</scope>
    <source>
        <strain evidence="11">4100</strain>
    </source>
</reference>
<dbReference type="PIRSF" id="PIRSF001455">
    <property type="entry name" value="DHQ_synth"/>
    <property type="match status" value="1"/>
</dbReference>
<dbReference type="SUPFAM" id="SSF56796">
    <property type="entry name" value="Dehydroquinate synthase-like"/>
    <property type="match status" value="1"/>
</dbReference>
<dbReference type="Gene3D" id="1.20.1090.10">
    <property type="entry name" value="Dehydroquinate synthase-like - alpha domain"/>
    <property type="match status" value="1"/>
</dbReference>
<evidence type="ECO:0000256" key="3">
    <source>
        <dbReference type="ARBA" id="ARBA00022605"/>
    </source>
</evidence>
<dbReference type="CDD" id="cd08195">
    <property type="entry name" value="DHQS"/>
    <property type="match status" value="1"/>
</dbReference>
<reference evidence="11" key="1">
    <citation type="journal article" date="2021" name="PeerJ">
        <title>Extensive microbial diversity within the chicken gut microbiome revealed by metagenomics and culture.</title>
        <authorList>
            <person name="Gilroy R."/>
            <person name="Ravi A."/>
            <person name="Getino M."/>
            <person name="Pursley I."/>
            <person name="Horton D.L."/>
            <person name="Alikhan N.F."/>
            <person name="Baker D."/>
            <person name="Gharbi K."/>
            <person name="Hall N."/>
            <person name="Watson M."/>
            <person name="Adriaenssens E.M."/>
            <person name="Foster-Nyarko E."/>
            <person name="Jarju S."/>
            <person name="Secka A."/>
            <person name="Antonio M."/>
            <person name="Oren A."/>
            <person name="Chaudhuri R.R."/>
            <person name="La Ragione R."/>
            <person name="Hildebrand F."/>
            <person name="Pallen M.J."/>
        </authorList>
    </citation>
    <scope>NUCLEOTIDE SEQUENCE</scope>
    <source>
        <strain evidence="11">4100</strain>
    </source>
</reference>
<accession>A0A921E7W9</accession>
<evidence type="ECO:0000256" key="4">
    <source>
        <dbReference type="ARBA" id="ARBA00022723"/>
    </source>
</evidence>
<evidence type="ECO:0000313" key="12">
    <source>
        <dbReference type="Proteomes" id="UP000711407"/>
    </source>
</evidence>
<keyword evidence="7" id="KW-0456">Lyase</keyword>
<comment type="caution">
    <text evidence="11">The sequence shown here is derived from an EMBL/GenBank/DDBJ whole genome shotgun (WGS) entry which is preliminary data.</text>
</comment>
<dbReference type="GO" id="GO:0003856">
    <property type="term" value="F:3-dehydroquinate synthase activity"/>
    <property type="evidence" value="ECO:0007669"/>
    <property type="project" value="TreeGrafter"/>
</dbReference>
<evidence type="ECO:0000256" key="8">
    <source>
        <dbReference type="ARBA" id="ARBA00023285"/>
    </source>
</evidence>
<dbReference type="InterPro" id="IPR030960">
    <property type="entry name" value="DHQS/DOIS_N"/>
</dbReference>
<dbReference type="InterPro" id="IPR030963">
    <property type="entry name" value="DHQ_synth_fam"/>
</dbReference>
<organism evidence="11 12">
    <name type="scientific">Candidatus Amulumruptor caecigallinarius</name>
    <dbReference type="NCBI Taxonomy" id="2109911"/>
    <lineage>
        <taxon>Bacteria</taxon>
        <taxon>Pseudomonadati</taxon>
        <taxon>Bacteroidota</taxon>
        <taxon>Bacteroidia</taxon>
        <taxon>Bacteroidales</taxon>
        <taxon>Muribaculaceae</taxon>
        <taxon>Candidatus Amulumruptor</taxon>
    </lineage>
</organism>
<evidence type="ECO:0000256" key="2">
    <source>
        <dbReference type="ARBA" id="ARBA00001941"/>
    </source>
</evidence>
<dbReference type="Pfam" id="PF01761">
    <property type="entry name" value="DHQ_synthase"/>
    <property type="match status" value="1"/>
</dbReference>
<feature type="domain" description="3-dehydroquinate synthase C-terminal" evidence="10">
    <location>
        <begin position="171"/>
        <end position="314"/>
    </location>
</feature>
<keyword evidence="3" id="KW-0028">Amino-acid biosynthesis</keyword>
<dbReference type="EMBL" id="DYXT01000028">
    <property type="protein sequence ID" value="HJE39143.1"/>
    <property type="molecule type" value="Genomic_DNA"/>
</dbReference>
<keyword evidence="6" id="KW-0057">Aromatic amino acid biosynthesis</keyword>
<dbReference type="AlphaFoldDB" id="A0A921E7W9"/>